<gene>
    <name evidence="7" type="ORF">Cgig2_016289</name>
</gene>
<evidence type="ECO:0000256" key="1">
    <source>
        <dbReference type="ARBA" id="ARBA00004123"/>
    </source>
</evidence>
<dbReference type="InterPro" id="IPR044810">
    <property type="entry name" value="WRKY_plant"/>
</dbReference>
<reference evidence="7" key="1">
    <citation type="submission" date="2022-04" db="EMBL/GenBank/DDBJ databases">
        <title>Carnegiea gigantea Genome sequencing and assembly v2.</title>
        <authorList>
            <person name="Copetti D."/>
            <person name="Sanderson M.J."/>
            <person name="Burquez A."/>
            <person name="Wojciechowski M.F."/>
        </authorList>
    </citation>
    <scope>NUCLEOTIDE SEQUENCE</scope>
    <source>
        <strain evidence="7">SGP5-SGP5p</strain>
        <tissue evidence="7">Aerial part</tissue>
    </source>
</reference>
<dbReference type="PANTHER" id="PTHR31221:SF112">
    <property type="entry name" value="WRKY TRANSCRIPTION FACTOR 50-RELATED"/>
    <property type="match status" value="1"/>
</dbReference>
<comment type="subcellular location">
    <subcellularLocation>
        <location evidence="1">Nucleus</location>
    </subcellularLocation>
</comment>
<evidence type="ECO:0000256" key="3">
    <source>
        <dbReference type="ARBA" id="ARBA00023125"/>
    </source>
</evidence>
<protein>
    <recommendedName>
        <fullName evidence="6">WRKY domain-containing protein</fullName>
    </recommendedName>
</protein>
<evidence type="ECO:0000259" key="6">
    <source>
        <dbReference type="PROSITE" id="PS50811"/>
    </source>
</evidence>
<dbReference type="GO" id="GO:0043565">
    <property type="term" value="F:sequence-specific DNA binding"/>
    <property type="evidence" value="ECO:0007669"/>
    <property type="project" value="InterPro"/>
</dbReference>
<keyword evidence="4" id="KW-0804">Transcription</keyword>
<dbReference type="EMBL" id="JAKOGI010000133">
    <property type="protein sequence ID" value="KAJ8442823.1"/>
    <property type="molecule type" value="Genomic_DNA"/>
</dbReference>
<dbReference type="InterPro" id="IPR036576">
    <property type="entry name" value="WRKY_dom_sf"/>
</dbReference>
<dbReference type="FunFam" id="2.20.25.80:FF:000003">
    <property type="entry name" value="WRKY transcription factor 57"/>
    <property type="match status" value="1"/>
</dbReference>
<dbReference type="InterPro" id="IPR003657">
    <property type="entry name" value="WRKY_dom"/>
</dbReference>
<dbReference type="PANTHER" id="PTHR31221">
    <property type="entry name" value="WRKY TRANSCRIPTION FACTOR PROTEIN 1-RELATED"/>
    <property type="match status" value="1"/>
</dbReference>
<evidence type="ECO:0000313" key="7">
    <source>
        <dbReference type="EMBL" id="KAJ8442823.1"/>
    </source>
</evidence>
<feature type="domain" description="WRKY" evidence="6">
    <location>
        <begin position="113"/>
        <end position="178"/>
    </location>
</feature>
<evidence type="ECO:0000256" key="2">
    <source>
        <dbReference type="ARBA" id="ARBA00023015"/>
    </source>
</evidence>
<evidence type="ECO:0000313" key="8">
    <source>
        <dbReference type="Proteomes" id="UP001153076"/>
    </source>
</evidence>
<dbReference type="Pfam" id="PF03106">
    <property type="entry name" value="WRKY"/>
    <property type="match status" value="1"/>
</dbReference>
<dbReference type="AlphaFoldDB" id="A0A9Q1KG99"/>
<proteinExistence type="predicted"/>
<dbReference type="Gene3D" id="2.20.25.80">
    <property type="entry name" value="WRKY domain"/>
    <property type="match status" value="1"/>
</dbReference>
<accession>A0A9Q1KG99</accession>
<evidence type="ECO:0000256" key="4">
    <source>
        <dbReference type="ARBA" id="ARBA00023163"/>
    </source>
</evidence>
<evidence type="ECO:0000256" key="5">
    <source>
        <dbReference type="ARBA" id="ARBA00023242"/>
    </source>
</evidence>
<dbReference type="SMART" id="SM00774">
    <property type="entry name" value="WRKY"/>
    <property type="match status" value="1"/>
</dbReference>
<organism evidence="7 8">
    <name type="scientific">Carnegiea gigantea</name>
    <dbReference type="NCBI Taxonomy" id="171969"/>
    <lineage>
        <taxon>Eukaryota</taxon>
        <taxon>Viridiplantae</taxon>
        <taxon>Streptophyta</taxon>
        <taxon>Embryophyta</taxon>
        <taxon>Tracheophyta</taxon>
        <taxon>Spermatophyta</taxon>
        <taxon>Magnoliopsida</taxon>
        <taxon>eudicotyledons</taxon>
        <taxon>Gunneridae</taxon>
        <taxon>Pentapetalae</taxon>
        <taxon>Caryophyllales</taxon>
        <taxon>Cactineae</taxon>
        <taxon>Cactaceae</taxon>
        <taxon>Cactoideae</taxon>
        <taxon>Echinocereeae</taxon>
        <taxon>Carnegiea</taxon>
    </lineage>
</organism>
<dbReference type="GO" id="GO:0003700">
    <property type="term" value="F:DNA-binding transcription factor activity"/>
    <property type="evidence" value="ECO:0007669"/>
    <property type="project" value="InterPro"/>
</dbReference>
<dbReference type="GO" id="GO:0005634">
    <property type="term" value="C:nucleus"/>
    <property type="evidence" value="ECO:0007669"/>
    <property type="project" value="UniProtKB-SubCell"/>
</dbReference>
<sequence>MDKNCQNTHMTTATTSTTTTTTTTFSSLESSGSDQHIDLGVDFEVSDFLSLENWAMAESGSMGFGQNQSLGCQGSTVCEVGGTSNIQNEGENSMGSYMDTKGAKERVAFRMKSEDDVVEDGYKWRKYGKKMVKNSPNPRHYYKCSVDDCPVKKRVERDREDPTYVITTYEGHHNHEAPKQ</sequence>
<dbReference type="OrthoDB" id="693960at2759"/>
<comment type="caution">
    <text evidence="7">The sequence shown here is derived from an EMBL/GenBank/DDBJ whole genome shotgun (WGS) entry which is preliminary data.</text>
</comment>
<keyword evidence="3" id="KW-0238">DNA-binding</keyword>
<keyword evidence="2" id="KW-0805">Transcription regulation</keyword>
<keyword evidence="8" id="KW-1185">Reference proteome</keyword>
<dbReference type="SUPFAM" id="SSF118290">
    <property type="entry name" value="WRKY DNA-binding domain"/>
    <property type="match status" value="1"/>
</dbReference>
<name>A0A9Q1KG99_9CARY</name>
<dbReference type="PROSITE" id="PS50811">
    <property type="entry name" value="WRKY"/>
    <property type="match status" value="1"/>
</dbReference>
<keyword evidence="5" id="KW-0539">Nucleus</keyword>
<dbReference type="Proteomes" id="UP001153076">
    <property type="component" value="Unassembled WGS sequence"/>
</dbReference>